<sequence>MAEGGHSSRESRIGVGGSRMRASGSRSFGRLGLNDISNAPLDDLAGVDSSDSDYGEEEDGVITIYDDDEQNADPDKDKPMVCFRCPNRSQGTFTDVEKFRIHCKRHIFGDHFCCLTCGRPFTQINFCISHEIRVHDSKIDYDNNDKVIKYAKKYREQKRVKKAQRALAREQRGLAGSVDEESGNETDPEHPKFYNNLVVSSTTLYGYRGPKVKHIVEAYAIQLKFARPRFQRATQTARLALQSYGNSVRDKIIPNYVAEDTELKAVRGLLTNNGYCGPARGNARKAKAKAKPPTKRPSSTAKSSIARAKNAKTNNRVRIISPDPSSSEDNSDTEDSDYQPPEKDVENGAANRSRK</sequence>
<dbReference type="EMBL" id="LJIJ01000856">
    <property type="protein sequence ID" value="ODM94125.1"/>
    <property type="molecule type" value="Genomic_DNA"/>
</dbReference>
<comment type="caution">
    <text evidence="3">The sequence shown here is derived from an EMBL/GenBank/DDBJ whole genome shotgun (WGS) entry which is preliminary data.</text>
</comment>
<evidence type="ECO:0000313" key="3">
    <source>
        <dbReference type="EMBL" id="ODM94125.1"/>
    </source>
</evidence>
<dbReference type="OrthoDB" id="8298895at2759"/>
<evidence type="ECO:0000313" key="4">
    <source>
        <dbReference type="Proteomes" id="UP000094527"/>
    </source>
</evidence>
<feature type="compositionally biased region" description="Basic and acidic residues" evidence="1">
    <location>
        <begin position="1"/>
        <end position="12"/>
    </location>
</feature>
<name>A0A1D2MMQ6_ORCCI</name>
<keyword evidence="4" id="KW-1185">Reference proteome</keyword>
<proteinExistence type="predicted"/>
<dbReference type="Proteomes" id="UP000094527">
    <property type="component" value="Unassembled WGS sequence"/>
</dbReference>
<feature type="region of interest" description="Disordered" evidence="1">
    <location>
        <begin position="35"/>
        <end position="56"/>
    </location>
</feature>
<feature type="region of interest" description="Disordered" evidence="1">
    <location>
        <begin position="275"/>
        <end position="355"/>
    </location>
</feature>
<feature type="region of interest" description="Disordered" evidence="1">
    <location>
        <begin position="1"/>
        <end position="23"/>
    </location>
</feature>
<evidence type="ECO:0000256" key="1">
    <source>
        <dbReference type="SAM" id="MobiDB-lite"/>
    </source>
</evidence>
<protein>
    <recommendedName>
        <fullName evidence="2">C2H2-type domain-containing protein</fullName>
    </recommendedName>
</protein>
<dbReference type="InterPro" id="IPR013087">
    <property type="entry name" value="Znf_C2H2_type"/>
</dbReference>
<feature type="domain" description="C2H2-type" evidence="2">
    <location>
        <begin position="113"/>
        <end position="135"/>
    </location>
</feature>
<dbReference type="AlphaFoldDB" id="A0A1D2MMQ6"/>
<dbReference type="PROSITE" id="PS00028">
    <property type="entry name" value="ZINC_FINGER_C2H2_1"/>
    <property type="match status" value="1"/>
</dbReference>
<gene>
    <name evidence="3" type="ORF">Ocin01_12550</name>
</gene>
<evidence type="ECO:0000259" key="2">
    <source>
        <dbReference type="PROSITE" id="PS00028"/>
    </source>
</evidence>
<feature type="compositionally biased region" description="Basic residues" evidence="1">
    <location>
        <begin position="282"/>
        <end position="294"/>
    </location>
</feature>
<organism evidence="3 4">
    <name type="scientific">Orchesella cincta</name>
    <name type="common">Springtail</name>
    <name type="synonym">Podura cincta</name>
    <dbReference type="NCBI Taxonomy" id="48709"/>
    <lineage>
        <taxon>Eukaryota</taxon>
        <taxon>Metazoa</taxon>
        <taxon>Ecdysozoa</taxon>
        <taxon>Arthropoda</taxon>
        <taxon>Hexapoda</taxon>
        <taxon>Collembola</taxon>
        <taxon>Entomobryomorpha</taxon>
        <taxon>Entomobryoidea</taxon>
        <taxon>Orchesellidae</taxon>
        <taxon>Orchesellinae</taxon>
        <taxon>Orchesella</taxon>
    </lineage>
</organism>
<reference evidence="3 4" key="1">
    <citation type="journal article" date="2016" name="Genome Biol. Evol.">
        <title>Gene Family Evolution Reflects Adaptation to Soil Environmental Stressors in the Genome of the Collembolan Orchesella cincta.</title>
        <authorList>
            <person name="Faddeeva-Vakhrusheva A."/>
            <person name="Derks M.F."/>
            <person name="Anvar S.Y."/>
            <person name="Agamennone V."/>
            <person name="Suring W."/>
            <person name="Smit S."/>
            <person name="van Straalen N.M."/>
            <person name="Roelofs D."/>
        </authorList>
    </citation>
    <scope>NUCLEOTIDE SEQUENCE [LARGE SCALE GENOMIC DNA]</scope>
    <source>
        <tissue evidence="3">Mixed pool</tissue>
    </source>
</reference>
<accession>A0A1D2MMQ6</accession>
<feature type="region of interest" description="Disordered" evidence="1">
    <location>
        <begin position="169"/>
        <end position="191"/>
    </location>
</feature>